<dbReference type="EMBL" id="KI670696">
    <property type="protein sequence ID" value="ETL49087.1"/>
    <property type="molecule type" value="Genomic_DNA"/>
</dbReference>
<dbReference type="Proteomes" id="UP000053864">
    <property type="component" value="Unassembled WGS sequence"/>
</dbReference>
<feature type="region of interest" description="Disordered" evidence="1">
    <location>
        <begin position="1"/>
        <end position="30"/>
    </location>
</feature>
<reference evidence="2 4" key="2">
    <citation type="submission" date="2013-11" db="EMBL/GenBank/DDBJ databases">
        <title>The Genome Sequence of Phytophthora parasitica CJ05E6.</title>
        <authorList>
            <consortium name="The Broad Institute Genomics Platform"/>
            <person name="Russ C."/>
            <person name="Tyler B."/>
            <person name="Panabieres F."/>
            <person name="Shan W."/>
            <person name="Tripathy S."/>
            <person name="Grunwald N."/>
            <person name="Machado M."/>
            <person name="Johnson C.S."/>
            <person name="Arredondo F."/>
            <person name="Hong C."/>
            <person name="Coffey M."/>
            <person name="Young S.K."/>
            <person name="Zeng Q."/>
            <person name="Gargeya S."/>
            <person name="Fitzgerald M."/>
            <person name="Abouelleil A."/>
            <person name="Alvarado L."/>
            <person name="Chapman S.B."/>
            <person name="Gainer-Dewar J."/>
            <person name="Goldberg J."/>
            <person name="Griggs A."/>
            <person name="Gujja S."/>
            <person name="Hansen M."/>
            <person name="Howarth C."/>
            <person name="Imamovic A."/>
            <person name="Ireland A."/>
            <person name="Larimer J."/>
            <person name="McCowan C."/>
            <person name="Murphy C."/>
            <person name="Pearson M."/>
            <person name="Poon T.W."/>
            <person name="Priest M."/>
            <person name="Roberts A."/>
            <person name="Saif S."/>
            <person name="Shea T."/>
            <person name="Sykes S."/>
            <person name="Wortman J."/>
            <person name="Nusbaum C."/>
            <person name="Birren B."/>
        </authorList>
    </citation>
    <scope>NUCLEOTIDE SEQUENCE [LARGE SCALE GENOMIC DNA]</scope>
    <source>
        <strain evidence="2 4">CJ05E6</strain>
    </source>
</reference>
<dbReference type="EMBL" id="KI677483">
    <property type="protein sequence ID" value="ETM02136.1"/>
    <property type="molecule type" value="Genomic_DNA"/>
</dbReference>
<accession>W2JTI6</accession>
<dbReference type="AlphaFoldDB" id="W2JTI6"/>
<evidence type="ECO:0000313" key="3">
    <source>
        <dbReference type="EMBL" id="ETM02136.1"/>
    </source>
</evidence>
<evidence type="ECO:0000313" key="4">
    <source>
        <dbReference type="Proteomes" id="UP000053864"/>
    </source>
</evidence>
<proteinExistence type="predicted"/>
<name>W2JTI6_PHYNI</name>
<protein>
    <submittedName>
        <fullName evidence="2">Uncharacterized protein</fullName>
    </submittedName>
</protein>
<dbReference type="Proteomes" id="UP000054423">
    <property type="component" value="Unassembled WGS sequence"/>
</dbReference>
<evidence type="ECO:0000256" key="1">
    <source>
        <dbReference type="SAM" id="MobiDB-lite"/>
    </source>
</evidence>
<gene>
    <name evidence="2" type="ORF">L916_01370</name>
    <name evidence="3" type="ORF">L917_01346</name>
</gene>
<sequence>MRSSFTLSTPGGQMKMLEYFGPREVEHEQP</sequence>
<feature type="compositionally biased region" description="Basic and acidic residues" evidence="1">
    <location>
        <begin position="21"/>
        <end position="30"/>
    </location>
</feature>
<reference evidence="3" key="1">
    <citation type="submission" date="2013-11" db="EMBL/GenBank/DDBJ databases">
        <title>The Genome Sequence of Phytophthora parasitica CHvinca01.</title>
        <authorList>
            <consortium name="The Broad Institute Genomics Platform"/>
            <person name="Russ C."/>
            <person name="Tyler B."/>
            <person name="Panabieres F."/>
            <person name="Shan W."/>
            <person name="Tripathy S."/>
            <person name="Grunwald N."/>
            <person name="Machado M."/>
            <person name="Johnson C.S."/>
            <person name="Arredondo F."/>
            <person name="Hong C."/>
            <person name="Coffey M."/>
            <person name="Young S.K."/>
            <person name="Zeng Q."/>
            <person name="Gargeya S."/>
            <person name="Fitzgerald M."/>
            <person name="Abouelleil A."/>
            <person name="Alvarado L."/>
            <person name="Chapman S.B."/>
            <person name="Gainer-Dewar J."/>
            <person name="Goldberg J."/>
            <person name="Griggs A."/>
            <person name="Gujja S."/>
            <person name="Hansen M."/>
            <person name="Howarth C."/>
            <person name="Imamovic A."/>
            <person name="Ireland A."/>
            <person name="Larimer J."/>
            <person name="McCowan C."/>
            <person name="Murphy C."/>
            <person name="Pearson M."/>
            <person name="Poon T.W."/>
            <person name="Priest M."/>
            <person name="Roberts A."/>
            <person name="Saif S."/>
            <person name="Shea T."/>
            <person name="Sykes S."/>
            <person name="Wortman J."/>
            <person name="Nusbaum C."/>
            <person name="Birren B."/>
        </authorList>
    </citation>
    <scope>NUCLEOTIDE SEQUENCE [LARGE SCALE GENOMIC DNA]</scope>
    <source>
        <strain evidence="3">CHvinca01</strain>
    </source>
</reference>
<organism evidence="2 4">
    <name type="scientific">Phytophthora nicotianae</name>
    <name type="common">Potato buckeye rot agent</name>
    <name type="synonym">Phytophthora parasitica</name>
    <dbReference type="NCBI Taxonomy" id="4792"/>
    <lineage>
        <taxon>Eukaryota</taxon>
        <taxon>Sar</taxon>
        <taxon>Stramenopiles</taxon>
        <taxon>Oomycota</taxon>
        <taxon>Peronosporomycetes</taxon>
        <taxon>Peronosporales</taxon>
        <taxon>Peronosporaceae</taxon>
        <taxon>Phytophthora</taxon>
    </lineage>
</organism>
<evidence type="ECO:0000313" key="2">
    <source>
        <dbReference type="EMBL" id="ETL49087.1"/>
    </source>
</evidence>
<feature type="compositionally biased region" description="Polar residues" evidence="1">
    <location>
        <begin position="1"/>
        <end position="11"/>
    </location>
</feature>